<sequence>MWLFHYLIELSRSKALTKISSSKLMVVVRKGNFKLLATPDLRAELPVYLNCSFFVLYQKG</sequence>
<evidence type="ECO:0000313" key="2">
    <source>
        <dbReference type="Proteomes" id="UP000000305"/>
    </source>
</evidence>
<accession>E9HNN7</accession>
<gene>
    <name evidence="1" type="ORF">DAPPUDRAFT_262779</name>
</gene>
<reference evidence="1 2" key="1">
    <citation type="journal article" date="2011" name="Science">
        <title>The ecoresponsive genome of Daphnia pulex.</title>
        <authorList>
            <person name="Colbourne J.K."/>
            <person name="Pfrender M.E."/>
            <person name="Gilbert D."/>
            <person name="Thomas W.K."/>
            <person name="Tucker A."/>
            <person name="Oakley T.H."/>
            <person name="Tokishita S."/>
            <person name="Aerts A."/>
            <person name="Arnold G.J."/>
            <person name="Basu M.K."/>
            <person name="Bauer D.J."/>
            <person name="Caceres C.E."/>
            <person name="Carmel L."/>
            <person name="Casola C."/>
            <person name="Choi J.H."/>
            <person name="Detter J.C."/>
            <person name="Dong Q."/>
            <person name="Dusheyko S."/>
            <person name="Eads B.D."/>
            <person name="Frohlich T."/>
            <person name="Geiler-Samerotte K.A."/>
            <person name="Gerlach D."/>
            <person name="Hatcher P."/>
            <person name="Jogdeo S."/>
            <person name="Krijgsveld J."/>
            <person name="Kriventseva E.V."/>
            <person name="Kultz D."/>
            <person name="Laforsch C."/>
            <person name="Lindquist E."/>
            <person name="Lopez J."/>
            <person name="Manak J.R."/>
            <person name="Muller J."/>
            <person name="Pangilinan J."/>
            <person name="Patwardhan R.P."/>
            <person name="Pitluck S."/>
            <person name="Pritham E.J."/>
            <person name="Rechtsteiner A."/>
            <person name="Rho M."/>
            <person name="Rogozin I.B."/>
            <person name="Sakarya O."/>
            <person name="Salamov A."/>
            <person name="Schaack S."/>
            <person name="Shapiro H."/>
            <person name="Shiga Y."/>
            <person name="Skalitzky C."/>
            <person name="Smith Z."/>
            <person name="Souvorov A."/>
            <person name="Sung W."/>
            <person name="Tang Z."/>
            <person name="Tsuchiya D."/>
            <person name="Tu H."/>
            <person name="Vos H."/>
            <person name="Wang M."/>
            <person name="Wolf Y.I."/>
            <person name="Yamagata H."/>
            <person name="Yamada T."/>
            <person name="Ye Y."/>
            <person name="Shaw J.R."/>
            <person name="Andrews J."/>
            <person name="Crease T.J."/>
            <person name="Tang H."/>
            <person name="Lucas S.M."/>
            <person name="Robertson H.M."/>
            <person name="Bork P."/>
            <person name="Koonin E.V."/>
            <person name="Zdobnov E.M."/>
            <person name="Grigoriev I.V."/>
            <person name="Lynch M."/>
            <person name="Boore J.L."/>
        </authorList>
    </citation>
    <scope>NUCLEOTIDE SEQUENCE [LARGE SCALE GENOMIC DNA]</scope>
</reference>
<dbReference type="Proteomes" id="UP000000305">
    <property type="component" value="Unassembled WGS sequence"/>
</dbReference>
<proteinExistence type="predicted"/>
<evidence type="ECO:0000313" key="1">
    <source>
        <dbReference type="EMBL" id="EFX66639.1"/>
    </source>
</evidence>
<dbReference type="InParanoid" id="E9HNN7"/>
<protein>
    <submittedName>
        <fullName evidence="1">Uncharacterized protein</fullName>
    </submittedName>
</protein>
<organism evidence="1 2">
    <name type="scientific">Daphnia pulex</name>
    <name type="common">Water flea</name>
    <dbReference type="NCBI Taxonomy" id="6669"/>
    <lineage>
        <taxon>Eukaryota</taxon>
        <taxon>Metazoa</taxon>
        <taxon>Ecdysozoa</taxon>
        <taxon>Arthropoda</taxon>
        <taxon>Crustacea</taxon>
        <taxon>Branchiopoda</taxon>
        <taxon>Diplostraca</taxon>
        <taxon>Cladocera</taxon>
        <taxon>Anomopoda</taxon>
        <taxon>Daphniidae</taxon>
        <taxon>Daphnia</taxon>
    </lineage>
</organism>
<name>E9HNN7_DAPPU</name>
<dbReference type="AlphaFoldDB" id="E9HNN7"/>
<keyword evidence="2" id="KW-1185">Reference proteome</keyword>
<dbReference type="EMBL" id="GL732697">
    <property type="protein sequence ID" value="EFX66639.1"/>
    <property type="molecule type" value="Genomic_DNA"/>
</dbReference>
<dbReference type="HOGENOM" id="CLU_2944024_0_0_1"/>
<dbReference type="KEGG" id="dpx:DAPPUDRAFT_262779"/>